<feature type="transmembrane region" description="Helical" evidence="1">
    <location>
        <begin position="99"/>
        <end position="121"/>
    </location>
</feature>
<dbReference type="Proteomes" id="UP000095283">
    <property type="component" value="Unplaced"/>
</dbReference>
<evidence type="ECO:0000256" key="1">
    <source>
        <dbReference type="SAM" id="Phobius"/>
    </source>
</evidence>
<organism evidence="2 3">
    <name type="scientific">Heterorhabditis bacteriophora</name>
    <name type="common">Entomopathogenic nematode worm</name>
    <dbReference type="NCBI Taxonomy" id="37862"/>
    <lineage>
        <taxon>Eukaryota</taxon>
        <taxon>Metazoa</taxon>
        <taxon>Ecdysozoa</taxon>
        <taxon>Nematoda</taxon>
        <taxon>Chromadorea</taxon>
        <taxon>Rhabditida</taxon>
        <taxon>Rhabditina</taxon>
        <taxon>Rhabditomorpha</taxon>
        <taxon>Strongyloidea</taxon>
        <taxon>Heterorhabditidae</taxon>
        <taxon>Heterorhabditis</taxon>
    </lineage>
</organism>
<reference evidence="3" key="1">
    <citation type="submission" date="2016-11" db="UniProtKB">
        <authorList>
            <consortium name="WormBaseParasite"/>
        </authorList>
    </citation>
    <scope>IDENTIFICATION</scope>
</reference>
<keyword evidence="2" id="KW-1185">Reference proteome</keyword>
<keyword evidence="1" id="KW-1133">Transmembrane helix</keyword>
<sequence length="240" mass="26763">MLLISNELPIFWIYGLHAGLTLVLAGMFGILYRDRPQYHPWVNGVELNKIVAGKVQLPRSFLVDYLGGYSALPFVLMPVSFAISGLLNRFSCCPSTTHVRVWNTVGFAVTAIFIIILPILFHLDAAGLAVYFLPLSLAPLGLIVCGILQSLTLVGRLYAQHIISYMGASMAFAYSILPFIVTYLVINNEYLISVRRSSGWAESSWDPLVNTKMRNLEPIDMSQDECGLYEMRLIGPSRKQ</sequence>
<evidence type="ECO:0000313" key="3">
    <source>
        <dbReference type="WBParaSite" id="Hba_19647"/>
    </source>
</evidence>
<feature type="transmembrane region" description="Helical" evidence="1">
    <location>
        <begin position="162"/>
        <end position="186"/>
    </location>
</feature>
<feature type="transmembrane region" description="Helical" evidence="1">
    <location>
        <begin position="66"/>
        <end position="87"/>
    </location>
</feature>
<dbReference type="PANTHER" id="PTHR45757">
    <property type="entry name" value="PROTEIN CBG23364-RELATED"/>
    <property type="match status" value="1"/>
</dbReference>
<keyword evidence="1" id="KW-0812">Transmembrane</keyword>
<dbReference type="GO" id="GO:0016020">
    <property type="term" value="C:membrane"/>
    <property type="evidence" value="ECO:0007669"/>
    <property type="project" value="TreeGrafter"/>
</dbReference>
<dbReference type="WBParaSite" id="Hba_19647">
    <property type="protein sequence ID" value="Hba_19647"/>
    <property type="gene ID" value="Hba_19647"/>
</dbReference>
<name>A0A1I7XPE3_HETBA</name>
<accession>A0A1I7XPE3</accession>
<dbReference type="PANTHER" id="PTHR45757:SF7">
    <property type="entry name" value="MFS DOMAIN-CONTAINING PROTEIN"/>
    <property type="match status" value="1"/>
</dbReference>
<dbReference type="AlphaFoldDB" id="A0A1I7XPE3"/>
<proteinExistence type="predicted"/>
<feature type="transmembrane region" description="Helical" evidence="1">
    <location>
        <begin position="12"/>
        <end position="32"/>
    </location>
</feature>
<keyword evidence="1" id="KW-0472">Membrane</keyword>
<evidence type="ECO:0000313" key="2">
    <source>
        <dbReference type="Proteomes" id="UP000095283"/>
    </source>
</evidence>
<feature type="transmembrane region" description="Helical" evidence="1">
    <location>
        <begin position="128"/>
        <end position="150"/>
    </location>
</feature>
<protein>
    <submittedName>
        <fullName evidence="3">Dolichyl-phosphate-mannose--protein mannosyltransferase</fullName>
    </submittedName>
</protein>